<dbReference type="EMBL" id="KN847497">
    <property type="protein sequence ID" value="KIW13796.1"/>
    <property type="molecule type" value="Genomic_DNA"/>
</dbReference>
<sequence>MTSADLDAVTTTLDDAFAPGAIATYVYQFRDNYPSYHWRCYREGLAMEYDLPTKRQRCFNVIIPPDGNENEARSAAGWKVMERGEMGGLGMFGALLGLDKRVFSAMSTRDLRERRKQVRLSPHIHGHESDPAGLFGISEVELDCSLQLDMNITRTAHLLPQMHAAVQTYIENAYDRQLYLGILATHPDWDGHGFGAAQVQWGLKFAQAEERRLTLLQKKQVKMPVTLLATPAGYPLYKSLGFENVANVTFELLAPFPQSTTCGLGVTFEPLENRRKTYQEGMSHSCIDPAGSWTSLSCGNDTTDIGAENEYEFKRDP</sequence>
<dbReference type="HOGENOM" id="CLU_877268_0_0_1"/>
<dbReference type="InterPro" id="IPR016181">
    <property type="entry name" value="Acyl_CoA_acyltransferase"/>
</dbReference>
<accession>A0A0D1YFC9</accession>
<reference evidence="1 2" key="1">
    <citation type="submission" date="2015-01" db="EMBL/GenBank/DDBJ databases">
        <title>The Genome Sequence of Exophiala spinifera CBS89968.</title>
        <authorList>
            <consortium name="The Broad Institute Genomics Platform"/>
            <person name="Cuomo C."/>
            <person name="de Hoog S."/>
            <person name="Gorbushina A."/>
            <person name="Stielow B."/>
            <person name="Teixiera M."/>
            <person name="Abouelleil A."/>
            <person name="Chapman S.B."/>
            <person name="Priest M."/>
            <person name="Young S.K."/>
            <person name="Wortman J."/>
            <person name="Nusbaum C."/>
            <person name="Birren B."/>
        </authorList>
    </citation>
    <scope>NUCLEOTIDE SEQUENCE [LARGE SCALE GENOMIC DNA]</scope>
    <source>
        <strain evidence="1 2">CBS 89968</strain>
    </source>
</reference>
<keyword evidence="2" id="KW-1185">Reference proteome</keyword>
<evidence type="ECO:0000313" key="1">
    <source>
        <dbReference type="EMBL" id="KIW13796.1"/>
    </source>
</evidence>
<proteinExistence type="predicted"/>
<dbReference type="OrthoDB" id="4120620at2759"/>
<evidence type="ECO:0008006" key="3">
    <source>
        <dbReference type="Google" id="ProtNLM"/>
    </source>
</evidence>
<dbReference type="Gene3D" id="3.40.630.30">
    <property type="match status" value="1"/>
</dbReference>
<dbReference type="SUPFAM" id="SSF55729">
    <property type="entry name" value="Acyl-CoA N-acyltransferases (Nat)"/>
    <property type="match status" value="1"/>
</dbReference>
<dbReference type="VEuPathDB" id="FungiDB:PV08_08988"/>
<dbReference type="InterPro" id="IPR052523">
    <property type="entry name" value="Trichothecene_AcTrans"/>
</dbReference>
<gene>
    <name evidence="1" type="ORF">PV08_08988</name>
</gene>
<dbReference type="PANTHER" id="PTHR42791:SF2">
    <property type="entry name" value="N-ACETYLTRANSFERASE DOMAIN-CONTAINING PROTEIN"/>
    <property type="match status" value="1"/>
</dbReference>
<evidence type="ECO:0000313" key="2">
    <source>
        <dbReference type="Proteomes" id="UP000053328"/>
    </source>
</evidence>
<dbReference type="RefSeq" id="XP_016234012.1">
    <property type="nucleotide sequence ID" value="XM_016383309.1"/>
</dbReference>
<protein>
    <recommendedName>
        <fullName evidence="3">N-acetyltransferase domain-containing protein</fullName>
    </recommendedName>
</protein>
<dbReference type="AlphaFoldDB" id="A0A0D1YFC9"/>
<dbReference type="GeneID" id="27336071"/>
<dbReference type="PANTHER" id="PTHR42791">
    <property type="entry name" value="GNAT FAMILY ACETYLTRANSFERASE"/>
    <property type="match status" value="1"/>
</dbReference>
<name>A0A0D1YFC9_9EURO</name>
<dbReference type="Proteomes" id="UP000053328">
    <property type="component" value="Unassembled WGS sequence"/>
</dbReference>
<organism evidence="1 2">
    <name type="scientific">Exophiala spinifera</name>
    <dbReference type="NCBI Taxonomy" id="91928"/>
    <lineage>
        <taxon>Eukaryota</taxon>
        <taxon>Fungi</taxon>
        <taxon>Dikarya</taxon>
        <taxon>Ascomycota</taxon>
        <taxon>Pezizomycotina</taxon>
        <taxon>Eurotiomycetes</taxon>
        <taxon>Chaetothyriomycetidae</taxon>
        <taxon>Chaetothyriales</taxon>
        <taxon>Herpotrichiellaceae</taxon>
        <taxon>Exophiala</taxon>
    </lineage>
</organism>